<organism evidence="5 6">
    <name type="scientific">Microbacterium thalassium</name>
    <dbReference type="NCBI Taxonomy" id="362649"/>
    <lineage>
        <taxon>Bacteria</taxon>
        <taxon>Bacillati</taxon>
        <taxon>Actinomycetota</taxon>
        <taxon>Actinomycetes</taxon>
        <taxon>Micrococcales</taxon>
        <taxon>Microbacteriaceae</taxon>
        <taxon>Microbacterium</taxon>
    </lineage>
</organism>
<evidence type="ECO:0000259" key="3">
    <source>
        <dbReference type="Pfam" id="PF00534"/>
    </source>
</evidence>
<evidence type="ECO:0000259" key="4">
    <source>
        <dbReference type="Pfam" id="PF13579"/>
    </source>
</evidence>
<sequence length="426" mass="46094">MTAPRVLVLGVNFPPETTGISPYTGAMARGLVRRGFLTRVLTAHPHYPEWRVRPGYGQWSQDDEHHGVEVTRLLHYVPSRPHGMRRLVSEMSFGARVRATRWRDADVIVAVSPALIASLLAVLRARITHPGTPFVVWVQDLYTLGLAETGQGRRGVVQIMSAIEGTLLRMADRVVVIHGRFADRIAEDFGVPRERIEVIRNWSHLAPAPDIDIEAARSRFGWSDRETVVLHAGNMGLKQGLHNVVEAAREAHRTGAPIRFVLLGAGSELAKLKAAGADLPTLQFMEPLDDDGFAAALAGADILLVNELQGVAEMAVPSKLTSYFAAGRPVVAATNVDGITADEVRTAEAGVVVPAGAPAELVEAIIGVASDPEAARRMGENGRRYRHTVLGEEAAVDSFSAMLDRLIGRDPETIDIVPDSLTVDAQ</sequence>
<dbReference type="SUPFAM" id="SSF53756">
    <property type="entry name" value="UDP-Glycosyltransferase/glycogen phosphorylase"/>
    <property type="match status" value="1"/>
</dbReference>
<keyword evidence="2 5" id="KW-0808">Transferase</keyword>
<evidence type="ECO:0000256" key="1">
    <source>
        <dbReference type="ARBA" id="ARBA00022676"/>
    </source>
</evidence>
<dbReference type="GO" id="GO:0016757">
    <property type="term" value="F:glycosyltransferase activity"/>
    <property type="evidence" value="ECO:0007669"/>
    <property type="project" value="UniProtKB-KW"/>
</dbReference>
<feature type="domain" description="Glycosyltransferase subfamily 4-like N-terminal" evidence="4">
    <location>
        <begin position="18"/>
        <end position="202"/>
    </location>
</feature>
<protein>
    <submittedName>
        <fullName evidence="5">Glycosyltransferase involved in cell wall biosynthesis</fullName>
    </submittedName>
</protein>
<keyword evidence="6" id="KW-1185">Reference proteome</keyword>
<evidence type="ECO:0000313" key="6">
    <source>
        <dbReference type="Proteomes" id="UP000537775"/>
    </source>
</evidence>
<dbReference type="InterPro" id="IPR028098">
    <property type="entry name" value="Glyco_trans_4-like_N"/>
</dbReference>
<dbReference type="RefSeq" id="WP_184750240.1">
    <property type="nucleotide sequence ID" value="NZ_BAAAJR010000010.1"/>
</dbReference>
<proteinExistence type="predicted"/>
<dbReference type="PANTHER" id="PTHR12526:SF622">
    <property type="entry name" value="GLYCOSYLTRANSFERASE (GROUP I)"/>
    <property type="match status" value="1"/>
</dbReference>
<dbReference type="Proteomes" id="UP000537775">
    <property type="component" value="Unassembled WGS sequence"/>
</dbReference>
<dbReference type="PANTHER" id="PTHR12526">
    <property type="entry name" value="GLYCOSYLTRANSFERASE"/>
    <property type="match status" value="1"/>
</dbReference>
<dbReference type="Pfam" id="PF13579">
    <property type="entry name" value="Glyco_trans_4_4"/>
    <property type="match status" value="1"/>
</dbReference>
<accession>A0A7X0FP13</accession>
<evidence type="ECO:0000256" key="2">
    <source>
        <dbReference type="ARBA" id="ARBA00022679"/>
    </source>
</evidence>
<dbReference type="EMBL" id="JACHML010000001">
    <property type="protein sequence ID" value="MBB6391062.1"/>
    <property type="molecule type" value="Genomic_DNA"/>
</dbReference>
<comment type="caution">
    <text evidence="5">The sequence shown here is derived from an EMBL/GenBank/DDBJ whole genome shotgun (WGS) entry which is preliminary data.</text>
</comment>
<name>A0A7X0FP13_9MICO</name>
<dbReference type="Pfam" id="PF00534">
    <property type="entry name" value="Glycos_transf_1"/>
    <property type="match status" value="1"/>
</dbReference>
<keyword evidence="1" id="KW-0328">Glycosyltransferase</keyword>
<dbReference type="Gene3D" id="3.40.50.2000">
    <property type="entry name" value="Glycogen Phosphorylase B"/>
    <property type="match status" value="2"/>
</dbReference>
<evidence type="ECO:0000313" key="5">
    <source>
        <dbReference type="EMBL" id="MBB6391062.1"/>
    </source>
</evidence>
<dbReference type="AlphaFoldDB" id="A0A7X0FP13"/>
<feature type="domain" description="Glycosyl transferase family 1" evidence="3">
    <location>
        <begin position="213"/>
        <end position="384"/>
    </location>
</feature>
<reference evidence="5 6" key="1">
    <citation type="submission" date="2020-08" db="EMBL/GenBank/DDBJ databases">
        <title>Sequencing the genomes of 1000 actinobacteria strains.</title>
        <authorList>
            <person name="Klenk H.-P."/>
        </authorList>
    </citation>
    <scope>NUCLEOTIDE SEQUENCE [LARGE SCALE GENOMIC DNA]</scope>
    <source>
        <strain evidence="5 6">DSM 12511</strain>
    </source>
</reference>
<gene>
    <name evidence="5" type="ORF">HD594_001375</name>
</gene>
<dbReference type="InterPro" id="IPR001296">
    <property type="entry name" value="Glyco_trans_1"/>
</dbReference>
<dbReference type="CDD" id="cd03794">
    <property type="entry name" value="GT4_WbuB-like"/>
    <property type="match status" value="1"/>
</dbReference>